<dbReference type="AlphaFoldDB" id="A0A4U8WE27"/>
<dbReference type="EMBL" id="LR215974">
    <property type="protein sequence ID" value="VFB04671.1"/>
    <property type="molecule type" value="Genomic_DNA"/>
</dbReference>
<name>A0A4U8WE27_9FLAO</name>
<dbReference type="KEGG" id="ctai:NCTC12078_02707"/>
<evidence type="ECO:0000313" key="1">
    <source>
        <dbReference type="EMBL" id="VFB04671.1"/>
    </source>
</evidence>
<evidence type="ECO:0000313" key="2">
    <source>
        <dbReference type="Proteomes" id="UP000290013"/>
    </source>
</evidence>
<sequence length="251" mass="29620">MKKHLIIYTLLFSCFLWSQGIIYPTYIYKKDLGNIILKRTDDIHFDYKQIQYIGSLQKNIELEYVDAYRYNKILDKNYRSENFESLNKEFSERKYKNLHIFVDTSQKTPLSKTDIDTTKMTASEYDAKLDSLNEVLKISKDLPTLTTYYDGFPVTIYNAEKQERVIGFGNNVALELEALDGNHKWQKISNYRKYTCGNGIKYFVLKPQEIVTVFEPRLIGNFKTKFRYRLGNIISNEFDGSINDSYLKKQN</sequence>
<organism evidence="1 2">
    <name type="scientific">Chryseobacterium taihuense</name>
    <dbReference type="NCBI Taxonomy" id="1141221"/>
    <lineage>
        <taxon>Bacteria</taxon>
        <taxon>Pseudomonadati</taxon>
        <taxon>Bacteroidota</taxon>
        <taxon>Flavobacteriia</taxon>
        <taxon>Flavobacteriales</taxon>
        <taxon>Weeksellaceae</taxon>
        <taxon>Chryseobacterium group</taxon>
        <taxon>Chryseobacterium</taxon>
    </lineage>
</organism>
<gene>
    <name evidence="1" type="ORF">NCTC12078_02707</name>
</gene>
<accession>A0A4U8WE27</accession>
<dbReference type="RefSeq" id="WP_130914864.1">
    <property type="nucleotide sequence ID" value="NZ_LR215974.1"/>
</dbReference>
<proteinExistence type="predicted"/>
<dbReference type="Proteomes" id="UP000290013">
    <property type="component" value="Chromosome"/>
</dbReference>
<protein>
    <submittedName>
        <fullName evidence="1">Uncharacterized protein</fullName>
    </submittedName>
</protein>
<reference evidence="1 2" key="1">
    <citation type="submission" date="2019-02" db="EMBL/GenBank/DDBJ databases">
        <authorList>
            <consortium name="Pathogen Informatics"/>
        </authorList>
    </citation>
    <scope>NUCLEOTIDE SEQUENCE [LARGE SCALE GENOMIC DNA]</scope>
    <source>
        <strain evidence="1 2">3012STDY6944375</strain>
    </source>
</reference>